<evidence type="ECO:0008006" key="4">
    <source>
        <dbReference type="Google" id="ProtNLM"/>
    </source>
</evidence>
<dbReference type="AlphaFoldDB" id="A0A5C6F583"/>
<proteinExistence type="predicted"/>
<gene>
    <name evidence="2" type="ORF">Poly51_24190</name>
</gene>
<feature type="signal peptide" evidence="1">
    <location>
        <begin position="1"/>
        <end position="27"/>
    </location>
</feature>
<name>A0A5C6F583_9BACT</name>
<dbReference type="Proteomes" id="UP000318288">
    <property type="component" value="Unassembled WGS sequence"/>
</dbReference>
<feature type="chain" id="PRO_5022912229" description="Secreted protein" evidence="1">
    <location>
        <begin position="28"/>
        <end position="111"/>
    </location>
</feature>
<reference evidence="2 3" key="1">
    <citation type="submission" date="2019-02" db="EMBL/GenBank/DDBJ databases">
        <title>Deep-cultivation of Planctomycetes and their phenomic and genomic characterization uncovers novel biology.</title>
        <authorList>
            <person name="Wiegand S."/>
            <person name="Jogler M."/>
            <person name="Boedeker C."/>
            <person name="Pinto D."/>
            <person name="Vollmers J."/>
            <person name="Rivas-Marin E."/>
            <person name="Kohn T."/>
            <person name="Peeters S.H."/>
            <person name="Heuer A."/>
            <person name="Rast P."/>
            <person name="Oberbeckmann S."/>
            <person name="Bunk B."/>
            <person name="Jeske O."/>
            <person name="Meyerdierks A."/>
            <person name="Storesund J.E."/>
            <person name="Kallscheuer N."/>
            <person name="Luecker S."/>
            <person name="Lage O.M."/>
            <person name="Pohl T."/>
            <person name="Merkel B.J."/>
            <person name="Hornburger P."/>
            <person name="Mueller R.-W."/>
            <person name="Bruemmer F."/>
            <person name="Labrenz M."/>
            <person name="Spormann A.M."/>
            <person name="Op Den Camp H."/>
            <person name="Overmann J."/>
            <person name="Amann R."/>
            <person name="Jetten M.S.M."/>
            <person name="Mascher T."/>
            <person name="Medema M.H."/>
            <person name="Devos D.P."/>
            <person name="Kaster A.-K."/>
            <person name="Ovreas L."/>
            <person name="Rohde M."/>
            <person name="Galperin M.Y."/>
            <person name="Jogler C."/>
        </authorList>
    </citation>
    <scope>NUCLEOTIDE SEQUENCE [LARGE SCALE GENOMIC DNA]</scope>
    <source>
        <strain evidence="2 3">Poly51</strain>
    </source>
</reference>
<evidence type="ECO:0000313" key="2">
    <source>
        <dbReference type="EMBL" id="TWU56508.1"/>
    </source>
</evidence>
<sequence length="111" mass="12725" precursor="true">MRQFFRWMVASFAVAVVMQTIATETQAAEPGWSPVIIARGEYRQQIESMPIELRPYRPLHFYGNTVRRNHYHGTPLPLPRTSPVRTSSIGVIGPVYQAMPTRSPQFFRSGF</sequence>
<dbReference type="OrthoDB" id="285306at2"/>
<comment type="caution">
    <text evidence="2">The sequence shown here is derived from an EMBL/GenBank/DDBJ whole genome shotgun (WGS) entry which is preliminary data.</text>
</comment>
<dbReference type="EMBL" id="SJPW01000003">
    <property type="protein sequence ID" value="TWU56508.1"/>
    <property type="molecule type" value="Genomic_DNA"/>
</dbReference>
<protein>
    <recommendedName>
        <fullName evidence="4">Secreted protein</fullName>
    </recommendedName>
</protein>
<keyword evidence="3" id="KW-1185">Reference proteome</keyword>
<accession>A0A5C6F583</accession>
<organism evidence="2 3">
    <name type="scientific">Rubripirellula tenax</name>
    <dbReference type="NCBI Taxonomy" id="2528015"/>
    <lineage>
        <taxon>Bacteria</taxon>
        <taxon>Pseudomonadati</taxon>
        <taxon>Planctomycetota</taxon>
        <taxon>Planctomycetia</taxon>
        <taxon>Pirellulales</taxon>
        <taxon>Pirellulaceae</taxon>
        <taxon>Rubripirellula</taxon>
    </lineage>
</organism>
<evidence type="ECO:0000256" key="1">
    <source>
        <dbReference type="SAM" id="SignalP"/>
    </source>
</evidence>
<keyword evidence="1" id="KW-0732">Signal</keyword>
<dbReference type="RefSeq" id="WP_146457634.1">
    <property type="nucleotide sequence ID" value="NZ_SJPW01000003.1"/>
</dbReference>
<evidence type="ECO:0000313" key="3">
    <source>
        <dbReference type="Proteomes" id="UP000318288"/>
    </source>
</evidence>